<proteinExistence type="predicted"/>
<evidence type="ECO:0000256" key="1">
    <source>
        <dbReference type="SAM" id="MobiDB-lite"/>
    </source>
</evidence>
<evidence type="ECO:0000313" key="3">
    <source>
        <dbReference type="Proteomes" id="UP000095287"/>
    </source>
</evidence>
<sequence>MTTVPAPDRRLERRRGALRPDARHREHLHHCGTAAATARRHRMRRGIYRTPRGLPCHAHLVQFGGEERREHERGVRLQEAHSATADPNLSAPTLTHYYTSSLYLVPTKKDNAEGYWYHLPGTYVIFTAEYPNAYLDKALLFHDSHVWHFNSALRNKKSPRALEKLVKEAEDIGKKLSKSEDDEYRNDMAFRMVQFALKDKSLTEVTEAIERCMKSINIDRVLVMEKFLIDYMTTQEENAVVRLNASLIPFDLKIAQLKSVIPLEYDELIENYWRDLKRSTTPGLSKACLPDNYDAEGLAKSYKLMIKMRGCVPYGENPFALREVIVGFILNVFVIGSVFGLLSLAHFCIEWYFSYPGFIRMAPSSK</sequence>
<evidence type="ECO:0000256" key="2">
    <source>
        <dbReference type="SAM" id="Phobius"/>
    </source>
</evidence>
<feature type="compositionally biased region" description="Basic and acidic residues" evidence="1">
    <location>
        <begin position="7"/>
        <end position="24"/>
    </location>
</feature>
<dbReference type="Proteomes" id="UP000095287">
    <property type="component" value="Unplaced"/>
</dbReference>
<name>A0A1I7XZW5_9BILA</name>
<feature type="transmembrane region" description="Helical" evidence="2">
    <location>
        <begin position="328"/>
        <end position="353"/>
    </location>
</feature>
<keyword evidence="2" id="KW-0472">Membrane</keyword>
<keyword evidence="3" id="KW-1185">Reference proteome</keyword>
<dbReference type="AlphaFoldDB" id="A0A1I7XZW5"/>
<feature type="region of interest" description="Disordered" evidence="1">
    <location>
        <begin position="1"/>
        <end position="26"/>
    </location>
</feature>
<dbReference type="WBParaSite" id="L893_g11305.t1">
    <property type="protein sequence ID" value="L893_g11305.t1"/>
    <property type="gene ID" value="L893_g11305"/>
</dbReference>
<accession>A0A1I7XZW5</accession>
<reference evidence="4" key="1">
    <citation type="submission" date="2016-11" db="UniProtKB">
        <authorList>
            <consortium name="WormBaseParasite"/>
        </authorList>
    </citation>
    <scope>IDENTIFICATION</scope>
</reference>
<organism evidence="3 4">
    <name type="scientific">Steinernema glaseri</name>
    <dbReference type="NCBI Taxonomy" id="37863"/>
    <lineage>
        <taxon>Eukaryota</taxon>
        <taxon>Metazoa</taxon>
        <taxon>Ecdysozoa</taxon>
        <taxon>Nematoda</taxon>
        <taxon>Chromadorea</taxon>
        <taxon>Rhabditida</taxon>
        <taxon>Tylenchina</taxon>
        <taxon>Panagrolaimomorpha</taxon>
        <taxon>Strongyloidoidea</taxon>
        <taxon>Steinernematidae</taxon>
        <taxon>Steinernema</taxon>
    </lineage>
</organism>
<evidence type="ECO:0000313" key="4">
    <source>
        <dbReference type="WBParaSite" id="L893_g11305.t1"/>
    </source>
</evidence>
<protein>
    <submittedName>
        <fullName evidence="4">DUF155 domain-containing protein</fullName>
    </submittedName>
</protein>
<keyword evidence="2" id="KW-0812">Transmembrane</keyword>
<keyword evidence="2" id="KW-1133">Transmembrane helix</keyword>